<evidence type="ECO:0000313" key="1">
    <source>
        <dbReference type="EMBL" id="MFH6602266.1"/>
    </source>
</evidence>
<sequence>MLGFLAFGQTSLNDYKYIIVPKRFDGFKKENQYQTSTMVKHYFAQKGYNVVYDDALPNDLNGNRCLGLLTALEDNSSMFSTKVALLLKDCNGATVMTTVEGKSKEKDFKEAYREAIKEAFRSFDSFSYSYIPKNDDSDQVNLNFKGDVKKLEKKKKEAKNHPKKEVSQESTVERQSFKDGAPIESEYEKANTVDAVVEEVVNTEEGPISSEVRKSSQQVDENTPEKIDGVLYAQELPNGYQLVDSTPKILLKLKKTSNSNYFLAEGAAGQGMVFSKDGKWYFEHYDNDGKLVSEELNIKF</sequence>
<evidence type="ECO:0000313" key="2">
    <source>
        <dbReference type="Proteomes" id="UP001595191"/>
    </source>
</evidence>
<name>A0ACC7LGH0_9FLAO</name>
<comment type="caution">
    <text evidence="1">The sequence shown here is derived from an EMBL/GenBank/DDBJ whole genome shotgun (WGS) entry which is preliminary data.</text>
</comment>
<accession>A0ACC7LGH0</accession>
<dbReference type="Proteomes" id="UP001595191">
    <property type="component" value="Unassembled WGS sequence"/>
</dbReference>
<keyword evidence="2" id="KW-1185">Reference proteome</keyword>
<reference evidence="1" key="1">
    <citation type="submission" date="2024-09" db="EMBL/GenBank/DDBJ databases">
        <authorList>
            <person name="Liu J."/>
        </authorList>
    </citation>
    <scope>NUCLEOTIDE SEQUENCE</scope>
    <source>
        <strain evidence="1">NBU2967</strain>
    </source>
</reference>
<proteinExistence type="predicted"/>
<protein>
    <submittedName>
        <fullName evidence="1">Uncharacterized protein</fullName>
    </submittedName>
</protein>
<gene>
    <name evidence="1" type="ORF">ACEZ3G_02165</name>
</gene>
<dbReference type="EMBL" id="JBHFPV010000001">
    <property type="protein sequence ID" value="MFH6602266.1"/>
    <property type="molecule type" value="Genomic_DNA"/>
</dbReference>
<organism evidence="1 2">
    <name type="scientific">Meishania litoralis</name>
    <dbReference type="NCBI Taxonomy" id="3434685"/>
    <lineage>
        <taxon>Bacteria</taxon>
        <taxon>Pseudomonadati</taxon>
        <taxon>Bacteroidota</taxon>
        <taxon>Flavobacteriia</taxon>
        <taxon>Flavobacteriales</taxon>
        <taxon>Flavobacteriaceae</taxon>
        <taxon>Meishania</taxon>
    </lineage>
</organism>